<comment type="similarity">
    <text evidence="6">Belongs to the glycosyl hydrolase 13 family. GlgE subfamily.</text>
</comment>
<comment type="function">
    <text evidence="6">Maltosyltransferase that uses maltose 1-phosphate (M1P) as the sugar donor to elongate linear or branched alpha-(1-&gt;4)-glucans. Is involved in a branched alpha-glucan biosynthetic pathway from trehalose, together with TreS, Mak and GlgB.</text>
</comment>
<dbReference type="Pfam" id="PF21702">
    <property type="entry name" value="GLGE_C"/>
    <property type="match status" value="1"/>
</dbReference>
<feature type="binding site" evidence="6">
    <location>
        <position position="382"/>
    </location>
    <ligand>
        <name>alpha-maltose 1-phosphate</name>
        <dbReference type="ChEBI" id="CHEBI:63576"/>
    </ligand>
</feature>
<dbReference type="Gene3D" id="1.20.58.80">
    <property type="entry name" value="Phosphotransferase system, lactose/cellobiose-type IIA subunit"/>
    <property type="match status" value="1"/>
</dbReference>
<gene>
    <name evidence="6" type="primary">glgE</name>
    <name evidence="8" type="ORF">F0P94_03425</name>
</gene>
<dbReference type="InterPro" id="IPR021828">
    <property type="entry name" value="GlgE_dom_N/S"/>
</dbReference>
<feature type="binding site" evidence="6">
    <location>
        <position position="250"/>
    </location>
    <ligand>
        <name>alpha-maltose 1-phosphate</name>
        <dbReference type="ChEBI" id="CHEBI:63576"/>
    </ligand>
</feature>
<keyword evidence="3 6" id="KW-0808">Transferase</keyword>
<dbReference type="InterPro" id="IPR013780">
    <property type="entry name" value="Glyco_hydro_b"/>
</dbReference>
<evidence type="ECO:0000256" key="4">
    <source>
        <dbReference type="ARBA" id="ARBA00023277"/>
    </source>
</evidence>
<proteinExistence type="inferred from homology"/>
<feature type="binding site" evidence="6">
    <location>
        <position position="310"/>
    </location>
    <ligand>
        <name>alpha-maltose 1-phosphate</name>
        <dbReference type="ChEBI" id="CHEBI:63576"/>
    </ligand>
</feature>
<dbReference type="GO" id="GO:0030979">
    <property type="term" value="P:alpha-glucan biosynthetic process"/>
    <property type="evidence" value="ECO:0007669"/>
    <property type="project" value="UniProtKB-UniRule"/>
</dbReference>
<dbReference type="EMBL" id="VTWT01000001">
    <property type="protein sequence ID" value="KAA9346147.1"/>
    <property type="molecule type" value="Genomic_DNA"/>
</dbReference>
<dbReference type="InterPro" id="IPR017853">
    <property type="entry name" value="GH"/>
</dbReference>
<evidence type="ECO:0000256" key="3">
    <source>
        <dbReference type="ARBA" id="ARBA00022679"/>
    </source>
</evidence>
<sequence>MKHLEGTKRVIIDHVKPEINSGQFPIKRVVGEKVVVQADVFTDGHDTVRALLLYRQAGKKNWQEKPMEFLGNDRWESEFVPTAMGMYEYTVAGWVDHFLFWQTGLNKKYEAHQDIAVELLIGAEMLEQTAAHTKGGVNKKLLKWASALRQPKNMAEAVALATGPEVSELMYEYADRSFARQYPKILQVSVERQKALFSSWYEFFPRSTSQEYGQHGTFRDCERILPRIAEMGFDVVYLPPIHPIGMAFRKGYNNAVTAEPGNPGSPWAIGGEAGGHKDIHPELGTLEDFHSLVRRANELGIELALDFAIQCSPDHPYVKSHPQWFKWRPDGTVQYAENPPKKYQDVLPVNFETEDWVNLWQELKSIVVYWIKQGVNIFRVDNPHTKPFPFWEWLIKEVRAVYPNTIFLAEAFTRPRIMERLGKLGYTQSYTYFTWRETAEELQQYMEELTKTDMREYYRPNFWPNTPDILPIHLQTGGEPMFLSRVIMAATMSSNYGLYGPVYEFGLNTPMAPGKEEYLDSEKYEIKRWDWDQHTRIRDVITKLNHIRKENPALQTTWHIEFAKTDNPNIICYAKTDQDMTNRMIIAVNLDPHNRQAGWIQVPEKELWLDPEEPYLVYDLLSGHTYTWRHEWNYVELHPDQVPAHVFRIEGPLLRPEKAAGENKPVH</sequence>
<dbReference type="AlphaFoldDB" id="A0A5N1J610"/>
<feature type="binding site" evidence="6">
    <location>
        <begin position="523"/>
        <end position="524"/>
    </location>
    <ligand>
        <name>alpha-maltose 1-phosphate</name>
        <dbReference type="ChEBI" id="CHEBI:63576"/>
    </ligand>
</feature>
<dbReference type="SUPFAM" id="SSF51445">
    <property type="entry name" value="(Trans)glycosidases"/>
    <property type="match status" value="1"/>
</dbReference>
<dbReference type="InterPro" id="IPR006047">
    <property type="entry name" value="GH13_cat_dom"/>
</dbReference>
<evidence type="ECO:0000256" key="1">
    <source>
        <dbReference type="ARBA" id="ARBA00011738"/>
    </source>
</evidence>
<keyword evidence="4 6" id="KW-0119">Carbohydrate metabolism</keyword>
<reference evidence="8 9" key="1">
    <citation type="submission" date="2019-09" db="EMBL/GenBank/DDBJ databases">
        <title>Genome sequence of Adhaeribacter sp. M2.</title>
        <authorList>
            <person name="Srinivasan S."/>
        </authorList>
    </citation>
    <scope>NUCLEOTIDE SEQUENCE [LARGE SCALE GENOMIC DNA]</scope>
    <source>
        <strain evidence="8 9">M2</strain>
    </source>
</reference>
<dbReference type="PANTHER" id="PTHR47786:SF2">
    <property type="entry name" value="GLYCOSYL HYDROLASE FAMILY 13 CATALYTIC DOMAIN-CONTAINING PROTEIN"/>
    <property type="match status" value="1"/>
</dbReference>
<dbReference type="Pfam" id="PF11896">
    <property type="entry name" value="GlgE_dom_N_S"/>
    <property type="match status" value="1"/>
</dbReference>
<dbReference type="GO" id="GO:0016758">
    <property type="term" value="F:hexosyltransferase activity"/>
    <property type="evidence" value="ECO:0007669"/>
    <property type="project" value="UniProtKB-UniRule"/>
</dbReference>
<comment type="subunit">
    <text evidence="1 6">Homodimer.</text>
</comment>
<evidence type="ECO:0000256" key="2">
    <source>
        <dbReference type="ARBA" id="ARBA00022676"/>
    </source>
</evidence>
<evidence type="ECO:0000256" key="5">
    <source>
        <dbReference type="ARBA" id="ARBA00048735"/>
    </source>
</evidence>
<evidence type="ECO:0000313" key="8">
    <source>
        <dbReference type="EMBL" id="KAA9346147.1"/>
    </source>
</evidence>
<dbReference type="InterPro" id="IPR049171">
    <property type="entry name" value="GLGE_C"/>
</dbReference>
<evidence type="ECO:0000256" key="6">
    <source>
        <dbReference type="HAMAP-Rule" id="MF_02124"/>
    </source>
</evidence>
<feature type="site" description="Transition state stabilizer" evidence="6">
    <location>
        <position position="468"/>
    </location>
</feature>
<comment type="caution">
    <text evidence="8">The sequence shown here is derived from an EMBL/GenBank/DDBJ whole genome shotgun (WGS) entry which is preliminary data.</text>
</comment>
<dbReference type="EC" id="2.4.99.16" evidence="6"/>
<name>A0A5N1J610_9BACT</name>
<keyword evidence="2 6" id="KW-0328">Glycosyltransferase</keyword>
<dbReference type="CDD" id="cd11344">
    <property type="entry name" value="AmyAc_GlgE_like"/>
    <property type="match status" value="1"/>
</dbReference>
<comment type="catalytic activity">
    <reaction evidence="5 6">
        <text>alpha-maltose 1-phosphate + [(1-&gt;4)-alpha-D-glucosyl](n) = [(1-&gt;4)-alpha-D-glucosyl](n+2) + phosphate</text>
        <dbReference type="Rhea" id="RHEA:42692"/>
        <dbReference type="Rhea" id="RHEA-COMP:9584"/>
        <dbReference type="Rhea" id="RHEA-COMP:10183"/>
        <dbReference type="ChEBI" id="CHEBI:15444"/>
        <dbReference type="ChEBI" id="CHEBI:43474"/>
        <dbReference type="ChEBI" id="CHEBI:63576"/>
        <dbReference type="EC" id="2.4.99.16"/>
    </reaction>
</comment>
<protein>
    <recommendedName>
        <fullName evidence="6">Alpha-1,4-glucan:maltose-1-phosphate maltosyltransferase</fullName>
        <shortName evidence="6">GMPMT</shortName>
        <ecNumber evidence="6">2.4.99.16</ecNumber>
    </recommendedName>
    <alternativeName>
        <fullName evidence="6">(1-&gt;4)-alpha-D-glucan:maltose-1-phosphate alpha-D-maltosyltransferase</fullName>
    </alternativeName>
</protein>
<feature type="binding site" evidence="6">
    <location>
        <position position="345"/>
    </location>
    <ligand>
        <name>alpha-maltose 1-phosphate</name>
        <dbReference type="ChEBI" id="CHEBI:63576"/>
    </ligand>
</feature>
<dbReference type="PANTHER" id="PTHR47786">
    <property type="entry name" value="ALPHA-1,4-GLUCAN:MALTOSE-1-PHOSPHATE MALTOSYLTRANSFERASE"/>
    <property type="match status" value="1"/>
</dbReference>
<dbReference type="HAMAP" id="MF_02124">
    <property type="entry name" value="GlgE"/>
    <property type="match status" value="1"/>
</dbReference>
<dbReference type="Gene3D" id="3.20.20.80">
    <property type="entry name" value="Glycosidases"/>
    <property type="match status" value="1"/>
</dbReference>
<keyword evidence="9" id="KW-1185">Reference proteome</keyword>
<feature type="active site" description="Proton donor" evidence="6">
    <location>
        <position position="410"/>
    </location>
</feature>
<evidence type="ECO:0000313" key="9">
    <source>
        <dbReference type="Proteomes" id="UP000326570"/>
    </source>
</evidence>
<dbReference type="SMART" id="SM00642">
    <property type="entry name" value="Aamy"/>
    <property type="match status" value="1"/>
</dbReference>
<dbReference type="InterPro" id="IPR013783">
    <property type="entry name" value="Ig-like_fold"/>
</dbReference>
<accession>A0A5N1J610</accession>
<feature type="domain" description="Glycosyl hydrolase family 13 catalytic" evidence="7">
    <location>
        <begin position="198"/>
        <end position="548"/>
    </location>
</feature>
<evidence type="ECO:0000259" key="7">
    <source>
        <dbReference type="SMART" id="SM00642"/>
    </source>
</evidence>
<dbReference type="GO" id="GO:0004553">
    <property type="term" value="F:hydrolase activity, hydrolyzing O-glycosyl compounds"/>
    <property type="evidence" value="ECO:0007669"/>
    <property type="project" value="InterPro"/>
</dbReference>
<dbReference type="Gene3D" id="2.60.40.10">
    <property type="entry name" value="Immunoglobulins"/>
    <property type="match status" value="1"/>
</dbReference>
<dbReference type="InterPro" id="IPR026585">
    <property type="entry name" value="GlgE"/>
</dbReference>
<dbReference type="Gene3D" id="2.60.40.1180">
    <property type="entry name" value="Golgi alpha-mannosidase II"/>
    <property type="match status" value="1"/>
</dbReference>
<dbReference type="RefSeq" id="WP_150902290.1">
    <property type="nucleotide sequence ID" value="NZ_VTWT01000001.1"/>
</dbReference>
<feature type="active site" description="Nucleophile" evidence="6">
    <location>
        <position position="381"/>
    </location>
</feature>
<dbReference type="Proteomes" id="UP000326570">
    <property type="component" value="Unassembled WGS sequence"/>
</dbReference>
<organism evidence="8 9">
    <name type="scientific">Adhaeribacter soli</name>
    <dbReference type="NCBI Taxonomy" id="2607655"/>
    <lineage>
        <taxon>Bacteria</taxon>
        <taxon>Pseudomonadati</taxon>
        <taxon>Bacteroidota</taxon>
        <taxon>Cytophagia</taxon>
        <taxon>Cytophagales</taxon>
        <taxon>Hymenobacteraceae</taxon>
        <taxon>Adhaeribacter</taxon>
    </lineage>
</organism>